<feature type="domain" description="NACHT" evidence="2">
    <location>
        <begin position="144"/>
        <end position="230"/>
    </location>
</feature>
<evidence type="ECO:0000259" key="2">
    <source>
        <dbReference type="PROSITE" id="PS50837"/>
    </source>
</evidence>
<proteinExistence type="predicted"/>
<feature type="transmembrane region" description="Helical" evidence="1">
    <location>
        <begin position="476"/>
        <end position="494"/>
    </location>
</feature>
<dbReference type="EMBL" id="AJ937740">
    <property type="protein sequence ID" value="CAI78169.1"/>
    <property type="molecule type" value="Genomic_DNA"/>
</dbReference>
<keyword evidence="1" id="KW-1133">Transmembrane helix</keyword>
<feature type="transmembrane region" description="Helical" evidence="1">
    <location>
        <begin position="12"/>
        <end position="32"/>
    </location>
</feature>
<reference evidence="6" key="3">
    <citation type="journal article" date="2015" name="J. Biotechnol.">
        <title>Complete genome sequence of Streptomyces ambofaciens ATCC 23877, the spiramycin producer.</title>
        <authorList>
            <person name="Thibessard A."/>
            <person name="Haas D."/>
            <person name="Gerbaud C."/>
            <person name="Aigle B."/>
            <person name="Lautru S."/>
            <person name="Pernodet J.L."/>
            <person name="Leblond P."/>
        </authorList>
    </citation>
    <scope>NUCLEOTIDE SEQUENCE [LARGE SCALE GENOMIC DNA]</scope>
    <source>
        <strain evidence="6">ATCC 23877 / 3486 / DSM 40053 / JCM 4204 / NBRC 12836 / NRRL B-2516</strain>
    </source>
</reference>
<gene>
    <name evidence="3" type="ORF">SAM23877_0280</name>
    <name evidence="4" type="ORF">SAML0240</name>
</gene>
<protein>
    <submittedName>
        <fullName evidence="4">Putative membrane protein</fullName>
    </submittedName>
</protein>
<evidence type="ECO:0000313" key="4">
    <source>
        <dbReference type="EMBL" id="CAI78169.1"/>
    </source>
</evidence>
<dbReference type="Pfam" id="PF05729">
    <property type="entry name" value="NACHT"/>
    <property type="match status" value="1"/>
</dbReference>
<dbReference type="EMBL" id="CP012382">
    <property type="protein sequence ID" value="AKZ53329.1"/>
    <property type="molecule type" value="Genomic_DNA"/>
</dbReference>
<keyword evidence="1" id="KW-0472">Membrane</keyword>
<dbReference type="AlphaFoldDB" id="Q1RRB9"/>
<reference evidence="3" key="4">
    <citation type="submission" date="2015-07" db="EMBL/GenBank/DDBJ databases">
        <title>Complete genome sequence of Streptomyces ambofaciens ATCC 23877, the spiramycin producer.</title>
        <authorList>
            <person name="Thibessard A."/>
            <person name="Haas D."/>
            <person name="Gerbaud C."/>
            <person name="Aigle B."/>
            <person name="Lautru S."/>
            <person name="Pernodet J.-L."/>
            <person name="Leblond P."/>
        </authorList>
    </citation>
    <scope>NUCLEOTIDE SEQUENCE [LARGE SCALE GENOMIC DNA]</scope>
    <source>
        <strain evidence="3">ATCC 23877</strain>
    </source>
</reference>
<dbReference type="EMBL" id="AM238663">
    <property type="protein sequence ID" value="CAJ89227.1"/>
    <property type="molecule type" value="Genomic_DNA"/>
</dbReference>
<dbReference type="PROSITE" id="PS50837">
    <property type="entry name" value="NACHT"/>
    <property type="match status" value="1"/>
</dbReference>
<dbReference type="InterPro" id="IPR007111">
    <property type="entry name" value="NACHT_NTPase"/>
</dbReference>
<dbReference type="SUPFAM" id="SSF52540">
    <property type="entry name" value="P-loop containing nucleoside triphosphate hydrolases"/>
    <property type="match status" value="1"/>
</dbReference>
<keyword evidence="1" id="KW-0812">Transmembrane</keyword>
<sequence>MGVGGRGHRRGWQVVFAVSGVAVTGCGVWTLQALVRGGLEPQDTASVVALTVAVVALVVSVVGLRRSPWEPVDSPVLAEDLAACVMELETFQRRQLLGSDHVAIDVEFRMREQARSVVVHGPSGPVSGGQLGEVGSFYRFTRYGRAVITGPAGAGKTVLAVELVLALLEDRRPEDPVPVRLALAGWDTHRAFENWLVDRLVEEYDRHPAVARHLVRQGRVLPVLDGLDEMDPTAASLAAAPRARSALEKLNARFQGRAPAPVVLTCRTDQYEVLSGAGKGLRDSAWIDLAPVTADQARRYLAGRAVHSGWQPVLEELEQHPQGRLAAALSTPWQLALAATVYAVGRDPARLCVRAAAGSVQTHLLEEFVPASVQLHPKRPGRYDAQAVQEWLGLLARHLRAVPPAGGLGLWRGRPAGAGLADPHPPAAPELDIVPHRLWLLAGPRRARLAHLALCTVLIAVAAVAFGLLASLTRPAPPLLFVVTTAVVVCLWGLPRWSQPWPRPRRLRPYRRMPAAASCLQGALATLGTIGAALVAIMVDMRPNSFATGALAALGTGAGLVMVMSTAFLGRATSRPVEDADRPASDPLRLLRGDLASGLLAAVVFGLVVGTGAGVTMGTAIGVSLGAVSLLAVILVANAWTRYAVLLLCARRVLPLRLGTFLNWAYQGGLLRISGNAYQFRHRELQEWLADQPGAIPHTSGQVSASRR</sequence>
<feature type="transmembrane region" description="Helical" evidence="1">
    <location>
        <begin position="545"/>
        <end position="569"/>
    </location>
</feature>
<feature type="transmembrane region" description="Helical" evidence="1">
    <location>
        <begin position="44"/>
        <end position="64"/>
    </location>
</feature>
<accession>Q1RRB9</accession>
<reference evidence="5" key="2">
    <citation type="journal article" date="2006" name="Mol. Biol. Evol.">
        <title>Evolution of the terminal regions of the Streptomyces linear chromosome.</title>
        <authorList>
            <person name="Choulet F."/>
            <person name="Aigle B."/>
            <person name="Gallois A."/>
            <person name="Mangenot S."/>
            <person name="Gerbaud C."/>
            <person name="Truong C."/>
            <person name="Francou F.X."/>
            <person name="Fourrier C."/>
            <person name="Guerineau M."/>
            <person name="Decaris B."/>
            <person name="Barbe V."/>
            <person name="Pernodet J.L."/>
            <person name="Leblond P."/>
        </authorList>
    </citation>
    <scope>NUCLEOTIDE SEQUENCE</scope>
    <source>
        <strain evidence="5">ATCC 23877</strain>
    </source>
</reference>
<feature type="transmembrane region" description="Helical" evidence="1">
    <location>
        <begin position="615"/>
        <end position="637"/>
    </location>
</feature>
<evidence type="ECO:0000256" key="1">
    <source>
        <dbReference type="SAM" id="Phobius"/>
    </source>
</evidence>
<evidence type="ECO:0000313" key="5">
    <source>
        <dbReference type="EMBL" id="CAJ89227.1"/>
    </source>
</evidence>
<feature type="transmembrane region" description="Helical" evidence="1">
    <location>
        <begin position="449"/>
        <end position="470"/>
    </location>
</feature>
<dbReference type="PROSITE" id="PS51257">
    <property type="entry name" value="PROKAR_LIPOPROTEIN"/>
    <property type="match status" value="1"/>
</dbReference>
<evidence type="ECO:0000313" key="3">
    <source>
        <dbReference type="EMBL" id="AKZ53329.1"/>
    </source>
</evidence>
<dbReference type="KEGG" id="samb:SAM23877_0280"/>
<reference evidence="4" key="1">
    <citation type="journal article" date="2006" name="J. Bacteriol.">
        <title>Intraspecific variability of the terminal inverted repeats of the linear chromosome of Streptomyces ambofaciens.</title>
        <authorList>
            <person name="Choulet F."/>
            <person name="Gallois A."/>
            <person name="Aigle B."/>
            <person name="Mangenot S."/>
            <person name="Gerbaud C."/>
            <person name="Truong C."/>
            <person name="Francou F.X."/>
            <person name="Borges F."/>
            <person name="Fourrier C."/>
            <person name="Guerineau M."/>
            <person name="Decaris B."/>
            <person name="Barbe V."/>
            <person name="Pernodet J.L."/>
            <person name="Leblond P."/>
        </authorList>
    </citation>
    <scope>NUCLEOTIDE SEQUENCE</scope>
    <source>
        <strain evidence="4">ATCC 23877</strain>
    </source>
</reference>
<dbReference type="Gene3D" id="3.40.50.300">
    <property type="entry name" value="P-loop containing nucleotide triphosphate hydrolases"/>
    <property type="match status" value="1"/>
</dbReference>
<dbReference type="InterPro" id="IPR027417">
    <property type="entry name" value="P-loop_NTPase"/>
</dbReference>
<dbReference type="Proteomes" id="UP000061018">
    <property type="component" value="Chromosome"/>
</dbReference>
<organism evidence="4">
    <name type="scientific">Streptomyces ambofaciens (strain ATCC 23877 / 3486 / DSM 40053 / JCM 4204 / NBRC 12836 / NRRL B-2516)</name>
    <dbReference type="NCBI Taxonomy" id="278992"/>
    <lineage>
        <taxon>Bacteria</taxon>
        <taxon>Bacillati</taxon>
        <taxon>Actinomycetota</taxon>
        <taxon>Actinomycetes</taxon>
        <taxon>Kitasatosporales</taxon>
        <taxon>Streptomycetaceae</taxon>
        <taxon>Streptomyces</taxon>
    </lineage>
</organism>
<evidence type="ECO:0000313" key="6">
    <source>
        <dbReference type="Proteomes" id="UP000061018"/>
    </source>
</evidence>
<name>Q1RRB9_STRA7</name>
<feature type="transmembrane region" description="Helical" evidence="1">
    <location>
        <begin position="515"/>
        <end position="539"/>
    </location>
</feature>